<evidence type="ECO:0000313" key="1">
    <source>
        <dbReference type="EMBL" id="CAA6801331.1"/>
    </source>
</evidence>
<organism evidence="1">
    <name type="scientific">uncultured Sulfurovum sp</name>
    <dbReference type="NCBI Taxonomy" id="269237"/>
    <lineage>
        <taxon>Bacteria</taxon>
        <taxon>Pseudomonadati</taxon>
        <taxon>Campylobacterota</taxon>
        <taxon>Epsilonproteobacteria</taxon>
        <taxon>Campylobacterales</taxon>
        <taxon>Sulfurovaceae</taxon>
        <taxon>Sulfurovum</taxon>
        <taxon>environmental samples</taxon>
    </lineage>
</organism>
<accession>A0A6S6RZ03</accession>
<gene>
    <name evidence="1" type="ORF">HELGO_WM10255</name>
</gene>
<sequence length="54" mass="6648">MLYFIFTIIAQLDFNSQLHYKIPLLLHETIFNKKENYEKNYTLNIDEYSTFCHK</sequence>
<protein>
    <submittedName>
        <fullName evidence="1">Uncharacterized protein</fullName>
    </submittedName>
</protein>
<proteinExistence type="predicted"/>
<dbReference type="AlphaFoldDB" id="A0A6S6RZ03"/>
<reference evidence="1" key="1">
    <citation type="submission" date="2020-01" db="EMBL/GenBank/DDBJ databases">
        <authorList>
            <person name="Meier V. D."/>
            <person name="Meier V D."/>
        </authorList>
    </citation>
    <scope>NUCLEOTIDE SEQUENCE</scope>
    <source>
        <strain evidence="1">HLG_WM_MAG_05</strain>
    </source>
</reference>
<dbReference type="EMBL" id="CACVAU010000003">
    <property type="protein sequence ID" value="CAA6801331.1"/>
    <property type="molecule type" value="Genomic_DNA"/>
</dbReference>
<name>A0A6S6RZ03_9BACT</name>